<evidence type="ECO:0000256" key="1">
    <source>
        <dbReference type="SAM" id="MobiDB-lite"/>
    </source>
</evidence>
<gene>
    <name evidence="2" type="ORF">EYF80_054763</name>
</gene>
<feature type="region of interest" description="Disordered" evidence="1">
    <location>
        <begin position="112"/>
        <end position="146"/>
    </location>
</feature>
<name>A0A4Z2F2T3_9TELE</name>
<dbReference type="EMBL" id="SRLO01001835">
    <property type="protein sequence ID" value="TNN35071.1"/>
    <property type="molecule type" value="Genomic_DNA"/>
</dbReference>
<evidence type="ECO:0000313" key="3">
    <source>
        <dbReference type="Proteomes" id="UP000314294"/>
    </source>
</evidence>
<dbReference type="Proteomes" id="UP000314294">
    <property type="component" value="Unassembled WGS sequence"/>
</dbReference>
<accession>A0A4Z2F2T3</accession>
<protein>
    <submittedName>
        <fullName evidence="2">Uncharacterized protein</fullName>
    </submittedName>
</protein>
<evidence type="ECO:0000313" key="2">
    <source>
        <dbReference type="EMBL" id="TNN35071.1"/>
    </source>
</evidence>
<proteinExistence type="predicted"/>
<sequence length="159" mass="17664">MRGRVEGGVGVHQRRVQPVILVVAEDGVGPQLVDRQLLLQQADDLQLRQKCGIPQFPKTRGATEASTSKEKRHPVRAAMALLRPAARTSLPPAVSRVLHVIFRVNMRAAPPRSFHLTSQSNEKRGHEPQPAGTQYHRPPTGLDRVPPRCLMLQLQPVHI</sequence>
<reference evidence="2 3" key="1">
    <citation type="submission" date="2019-03" db="EMBL/GenBank/DDBJ databases">
        <title>First draft genome of Liparis tanakae, snailfish: a comprehensive survey of snailfish specific genes.</title>
        <authorList>
            <person name="Kim W."/>
            <person name="Song I."/>
            <person name="Jeong J.-H."/>
            <person name="Kim D."/>
            <person name="Kim S."/>
            <person name="Ryu S."/>
            <person name="Song J.Y."/>
            <person name="Lee S.K."/>
        </authorList>
    </citation>
    <scope>NUCLEOTIDE SEQUENCE [LARGE SCALE GENOMIC DNA]</scope>
    <source>
        <tissue evidence="2">Muscle</tissue>
    </source>
</reference>
<dbReference type="AlphaFoldDB" id="A0A4Z2F2T3"/>
<organism evidence="2 3">
    <name type="scientific">Liparis tanakae</name>
    <name type="common">Tanaka's snailfish</name>
    <dbReference type="NCBI Taxonomy" id="230148"/>
    <lineage>
        <taxon>Eukaryota</taxon>
        <taxon>Metazoa</taxon>
        <taxon>Chordata</taxon>
        <taxon>Craniata</taxon>
        <taxon>Vertebrata</taxon>
        <taxon>Euteleostomi</taxon>
        <taxon>Actinopterygii</taxon>
        <taxon>Neopterygii</taxon>
        <taxon>Teleostei</taxon>
        <taxon>Neoteleostei</taxon>
        <taxon>Acanthomorphata</taxon>
        <taxon>Eupercaria</taxon>
        <taxon>Perciformes</taxon>
        <taxon>Cottioidei</taxon>
        <taxon>Cottales</taxon>
        <taxon>Liparidae</taxon>
        <taxon>Liparis</taxon>
    </lineage>
</organism>
<keyword evidence="3" id="KW-1185">Reference proteome</keyword>
<comment type="caution">
    <text evidence="2">The sequence shown here is derived from an EMBL/GenBank/DDBJ whole genome shotgun (WGS) entry which is preliminary data.</text>
</comment>